<protein>
    <recommendedName>
        <fullName evidence="3">Alkyl transferase</fullName>
        <ecNumber evidence="3">2.5.1.-</ecNumber>
    </recommendedName>
</protein>
<dbReference type="Pfam" id="PF01255">
    <property type="entry name" value="Prenyltransf"/>
    <property type="match status" value="1"/>
</dbReference>
<dbReference type="Proteomes" id="UP000001876">
    <property type="component" value="Unassembled WGS sequence"/>
</dbReference>
<evidence type="ECO:0000256" key="2">
    <source>
        <dbReference type="ARBA" id="ARBA00022679"/>
    </source>
</evidence>
<dbReference type="STRING" id="564608.C1N5N1"/>
<dbReference type="RefSeq" id="XP_003063392.1">
    <property type="nucleotide sequence ID" value="XM_003063346.1"/>
</dbReference>
<dbReference type="EMBL" id="GG663748">
    <property type="protein sequence ID" value="EEH52528.1"/>
    <property type="molecule type" value="Genomic_DNA"/>
</dbReference>
<evidence type="ECO:0000313" key="5">
    <source>
        <dbReference type="Proteomes" id="UP000001876"/>
    </source>
</evidence>
<comment type="similarity">
    <text evidence="3">Belongs to the UPP synthase family.</text>
</comment>
<dbReference type="OrthoDB" id="4173905at2759"/>
<organism evidence="5">
    <name type="scientific">Micromonas pusilla (strain CCMP1545)</name>
    <name type="common">Picoplanktonic green alga</name>
    <dbReference type="NCBI Taxonomy" id="564608"/>
    <lineage>
        <taxon>Eukaryota</taxon>
        <taxon>Viridiplantae</taxon>
        <taxon>Chlorophyta</taxon>
        <taxon>Mamiellophyceae</taxon>
        <taxon>Mamiellales</taxon>
        <taxon>Mamiellaceae</taxon>
        <taxon>Micromonas</taxon>
    </lineage>
</organism>
<proteinExistence type="inferred from homology"/>
<dbReference type="InterPro" id="IPR018520">
    <property type="entry name" value="UPP_synth-like_CS"/>
</dbReference>
<dbReference type="InterPro" id="IPR036424">
    <property type="entry name" value="UPP_synth-like_sf"/>
</dbReference>
<dbReference type="PANTHER" id="PTHR10291:SF0">
    <property type="entry name" value="DEHYDRODOLICHYL DIPHOSPHATE SYNTHASE 2"/>
    <property type="match status" value="1"/>
</dbReference>
<dbReference type="OMA" id="TKGQPDP"/>
<dbReference type="EC" id="2.5.1.-" evidence="3"/>
<dbReference type="Gene3D" id="3.40.1180.10">
    <property type="entry name" value="Decaprenyl diphosphate synthase-like"/>
    <property type="match status" value="1"/>
</dbReference>
<comment type="cofactor">
    <cofactor evidence="1">
        <name>Mg(2+)</name>
        <dbReference type="ChEBI" id="CHEBI:18420"/>
    </cofactor>
</comment>
<dbReference type="PROSITE" id="PS01066">
    <property type="entry name" value="UPP_SYNTHASE"/>
    <property type="match status" value="1"/>
</dbReference>
<dbReference type="GO" id="GO:0016094">
    <property type="term" value="P:polyprenol biosynthetic process"/>
    <property type="evidence" value="ECO:0007669"/>
    <property type="project" value="TreeGrafter"/>
</dbReference>
<name>C1N5N1_MICPC</name>
<dbReference type="eggNOG" id="KOG1602">
    <property type="taxonomic scope" value="Eukaryota"/>
</dbReference>
<sequence length="228" mass="25678">MDGNARWASARGLAPSIGHERGVEALREVVRCCAAWEIPAMTVFAFSHENWRRSREEVEHLMALLRDCLRDELPTLTKENVRVCVMGDLGMVEDDLRRAVRDAIDATSNNDGLRLCVALSYGGRQDIVAATRAIAAEASAGLLDPSEITERTFAERLASGRALPERVREPDLVIRTSGEQRLSNFLLWESAYAELYFCEKTWPEFDEAALRDAMGEYARRSRRFGERA</sequence>
<evidence type="ECO:0000313" key="4">
    <source>
        <dbReference type="EMBL" id="EEH52528.1"/>
    </source>
</evidence>
<dbReference type="KEGG" id="mpp:MICPUCDRAFT_44895"/>
<gene>
    <name evidence="4" type="ORF">MICPUCDRAFT_44895</name>
</gene>
<dbReference type="SUPFAM" id="SSF64005">
    <property type="entry name" value="Undecaprenyl diphosphate synthase"/>
    <property type="match status" value="1"/>
</dbReference>
<dbReference type="PANTHER" id="PTHR10291">
    <property type="entry name" value="DEHYDRODOLICHYL DIPHOSPHATE SYNTHASE FAMILY MEMBER"/>
    <property type="match status" value="1"/>
</dbReference>
<dbReference type="HAMAP" id="MF_01139">
    <property type="entry name" value="ISPT"/>
    <property type="match status" value="1"/>
</dbReference>
<keyword evidence="5" id="KW-1185">Reference proteome</keyword>
<evidence type="ECO:0000256" key="1">
    <source>
        <dbReference type="ARBA" id="ARBA00001946"/>
    </source>
</evidence>
<dbReference type="CDD" id="cd00475">
    <property type="entry name" value="Cis_IPPS"/>
    <property type="match status" value="1"/>
</dbReference>
<dbReference type="GeneID" id="9688627"/>
<reference evidence="4 5" key="1">
    <citation type="journal article" date="2009" name="Science">
        <title>Green evolution and dynamic adaptations revealed by genomes of the marine picoeukaryotes Micromonas.</title>
        <authorList>
            <person name="Worden A.Z."/>
            <person name="Lee J.H."/>
            <person name="Mock T."/>
            <person name="Rouze P."/>
            <person name="Simmons M.P."/>
            <person name="Aerts A.L."/>
            <person name="Allen A.E."/>
            <person name="Cuvelier M.L."/>
            <person name="Derelle E."/>
            <person name="Everett M.V."/>
            <person name="Foulon E."/>
            <person name="Grimwood J."/>
            <person name="Gundlach H."/>
            <person name="Henrissat B."/>
            <person name="Napoli C."/>
            <person name="McDonald S.M."/>
            <person name="Parker M.S."/>
            <person name="Rombauts S."/>
            <person name="Salamov A."/>
            <person name="Von Dassow P."/>
            <person name="Badger J.H."/>
            <person name="Coutinho P.M."/>
            <person name="Demir E."/>
            <person name="Dubchak I."/>
            <person name="Gentemann C."/>
            <person name="Eikrem W."/>
            <person name="Gready J.E."/>
            <person name="John U."/>
            <person name="Lanier W."/>
            <person name="Lindquist E.A."/>
            <person name="Lucas S."/>
            <person name="Mayer K.F."/>
            <person name="Moreau H."/>
            <person name="Not F."/>
            <person name="Otillar R."/>
            <person name="Panaud O."/>
            <person name="Pangilinan J."/>
            <person name="Paulsen I."/>
            <person name="Piegu B."/>
            <person name="Poliakov A."/>
            <person name="Robbens S."/>
            <person name="Schmutz J."/>
            <person name="Toulza E."/>
            <person name="Wyss T."/>
            <person name="Zelensky A."/>
            <person name="Zhou K."/>
            <person name="Armbrust E.V."/>
            <person name="Bhattacharya D."/>
            <person name="Goodenough U.W."/>
            <person name="Van de Peer Y."/>
            <person name="Grigoriev I.V."/>
        </authorList>
    </citation>
    <scope>NUCLEOTIDE SEQUENCE [LARGE SCALE GENOMIC DNA]</scope>
    <source>
        <strain evidence="4 5">CCMP1545</strain>
    </source>
</reference>
<accession>C1N5N1</accession>
<dbReference type="AlphaFoldDB" id="C1N5N1"/>
<evidence type="ECO:0000256" key="3">
    <source>
        <dbReference type="RuleBase" id="RU363018"/>
    </source>
</evidence>
<dbReference type="InterPro" id="IPR001441">
    <property type="entry name" value="UPP_synth-like"/>
</dbReference>
<keyword evidence="2 3" id="KW-0808">Transferase</keyword>
<dbReference type="NCBIfam" id="TIGR00055">
    <property type="entry name" value="uppS"/>
    <property type="match status" value="1"/>
</dbReference>
<dbReference type="GO" id="GO:0045547">
    <property type="term" value="F:ditrans,polycis-polyprenyl diphosphate synthase [(2E,6E)-farnesyl diphosphate specific] activity"/>
    <property type="evidence" value="ECO:0007669"/>
    <property type="project" value="TreeGrafter"/>
</dbReference>